<keyword evidence="5 9" id="KW-1133">Transmembrane helix</keyword>
<dbReference type="GO" id="GO:0005525">
    <property type="term" value="F:GTP binding"/>
    <property type="evidence" value="ECO:0007669"/>
    <property type="project" value="InterPro"/>
</dbReference>
<feature type="transmembrane region" description="Helical" evidence="9">
    <location>
        <begin position="1293"/>
        <end position="1314"/>
    </location>
</feature>
<dbReference type="GO" id="GO:0055085">
    <property type="term" value="P:transmembrane transport"/>
    <property type="evidence" value="ECO:0007669"/>
    <property type="project" value="InterPro"/>
</dbReference>
<dbReference type="Gene3D" id="1.20.5.190">
    <property type="match status" value="1"/>
</dbReference>
<evidence type="ECO:0000313" key="13">
    <source>
        <dbReference type="Proteomes" id="UP000601435"/>
    </source>
</evidence>
<name>A0A812QBA1_9DINO</name>
<keyword evidence="13" id="KW-1185">Reference proteome</keyword>
<evidence type="ECO:0000259" key="10">
    <source>
        <dbReference type="Pfam" id="PF01171"/>
    </source>
</evidence>
<dbReference type="SMART" id="SM00015">
    <property type="entry name" value="IQ"/>
    <property type="match status" value="4"/>
</dbReference>
<dbReference type="OrthoDB" id="438778at2759"/>
<dbReference type="InterPro" id="IPR000048">
    <property type="entry name" value="IQ_motif_EF-hand-BS"/>
</dbReference>
<keyword evidence="2" id="KW-0813">Transport</keyword>
<feature type="region of interest" description="Disordered" evidence="8">
    <location>
        <begin position="1498"/>
        <end position="1538"/>
    </location>
</feature>
<evidence type="ECO:0000256" key="2">
    <source>
        <dbReference type="ARBA" id="ARBA00022448"/>
    </source>
</evidence>
<feature type="compositionally biased region" description="Basic and acidic residues" evidence="8">
    <location>
        <begin position="1522"/>
        <end position="1532"/>
    </location>
</feature>
<proteinExistence type="predicted"/>
<feature type="transmembrane region" description="Helical" evidence="9">
    <location>
        <begin position="1079"/>
        <end position="1096"/>
    </location>
</feature>
<evidence type="ECO:0000256" key="7">
    <source>
        <dbReference type="SAM" id="Coils"/>
    </source>
</evidence>
<dbReference type="InterPro" id="IPR051679">
    <property type="entry name" value="DASS-Related_Transporters"/>
</dbReference>
<dbReference type="InterPro" id="IPR001806">
    <property type="entry name" value="Small_GTPase"/>
</dbReference>
<dbReference type="Pfam" id="PF01171">
    <property type="entry name" value="ATP_bind_3"/>
    <property type="match status" value="1"/>
</dbReference>
<evidence type="ECO:0000259" key="11">
    <source>
        <dbReference type="Pfam" id="PF03600"/>
    </source>
</evidence>
<dbReference type="InterPro" id="IPR014729">
    <property type="entry name" value="Rossmann-like_a/b/a_fold"/>
</dbReference>
<feature type="transmembrane region" description="Helical" evidence="9">
    <location>
        <begin position="1210"/>
        <end position="1235"/>
    </location>
</feature>
<dbReference type="SUPFAM" id="SSF52540">
    <property type="entry name" value="P-loop containing nucleoside triphosphate hydrolases"/>
    <property type="match status" value="1"/>
</dbReference>
<evidence type="ECO:0000313" key="12">
    <source>
        <dbReference type="EMBL" id="CAE7387850.1"/>
    </source>
</evidence>
<feature type="transmembrane region" description="Helical" evidence="9">
    <location>
        <begin position="1117"/>
        <end position="1134"/>
    </location>
</feature>
<comment type="caution">
    <text evidence="12">The sequence shown here is derived from an EMBL/GenBank/DDBJ whole genome shotgun (WGS) entry which is preliminary data.</text>
</comment>
<evidence type="ECO:0000256" key="5">
    <source>
        <dbReference type="ARBA" id="ARBA00022989"/>
    </source>
</evidence>
<evidence type="ECO:0000256" key="9">
    <source>
        <dbReference type="SAM" id="Phobius"/>
    </source>
</evidence>
<sequence length="1927" mass="214538">MAGAEVSGEFTCLLEAVREFHGVWFPDEAQPNSVQSFWFGANRPRDRKLFKQLCEKFSGPLHAAQRIHETESGSCLQRLDLASQFLLAIFLDQQSRNQRATLDRCKGQQSEEASKVEEQIALCSTMARELADNILQVQRTSADLMEAIGATEAQVCFFTLVLRHTQNLDDVRTAQRLLDELSSTHLDVVDAFRRRNAEVLVQLESEAYVREALESHTPWKASCDGSRPSGQFATVCLASACLDTCGSVSPNCLAWASRSDCWDELVSHPLCQELLRELKRRSLMTPESHVLLSYSGGVDSTAHLLLLLALKRRFQMPHISCLMLSYPNRQAEEVEAEQLWAAWVCHHLGVELFMYEVCLARPHADVHGACGLSREDYERSTKEIRYKMYRALLSNSEKSVVVLGHHQDDVDENRLDHLMKGHVLGDVEGMWAWRQIHGVQLSRPLIHKRKSDFLGLLQAFPTPFFRDSTPLWSVRGATRAALDSLQPDVRDFLVLRLQSFAQVSLEVGNLLDQAVDTWAEGHVQVLQLPRRACGLALDLDALFSLEVGNRLADVESILSEITQLWNPLVPKSAGRESGEDQTEGPKGSSSISTILDNPFDVPALLFERGFFAAARDLVSKRLGHFHSSEISSVNRKAVHHLFANIRNCTKPHFSGGLSQELGYLHVAGPRQVLVLYDVSAHPEVDFKTLRTNMLRSVMTAFGGDENIETLGLELLIKSTTLIQASWRGKVRRRMFVAIRLFTRHVQALLRSKQARTDLQRRRSEDCATKLQAHARAKLARIRYQNILRKVIKIQAVRRGVLGRRYAKEHRRHVSAARLQSLVRTRREQRIYDALRQSIVFAQQRLRMRNAKGQLKKLKQEAKEVGAMMAKAQKAQEQASEMRKHNEEMEAHQLQLQSENKTLSNKVKHLEEMLQQMQQQFEDMKAQAAEAAKLAADQSKTVVEAEKMEGLNSQLSQRDEELAGLRKELQEMKETHTKQQESLKSAEANYQQLLRSTAMQSVGASAGALLANYSLYLSSGQGSGLWDPLGEEQSASSFASGRTSLSRVDHALRLLKALKTAQIAVQRPVDESAGKLSAAFPPWLIITNVSAVFLAVLTEAILKPGSMSGNPSLQHPRWAAYMTLLSLIFCLTQLLNGVRASFVFCGYLVILALLGLLTYRDIVSGFSRIGPWLPQLQLVIIRGISSSGIMEFTLLRMLGRTPEKGTARLRLYSATLCLGAIVGASATIATATPVIIQWAKCHDFKVRPLLLMMVVAAMCGNSVFLTSSPASIAIRDVMCVGKGRTCSIKFTSQTPLALLQALVLGVYAMFVGDVLSRKDSVKPELVRHRTGYSDPNILPPTLSRQSANLEVASDSFRISWEVEKFPYELDFVVVSGSMVCGHTLRSAGFMNSKEVLIQRISRLQSLADDAHPEIVSHLTAQFDLDDWCLEVDDIITARCSAAGVCSMRRYPGLFVMRGLHCHHILGGRRHERRLYESVVSPGSELVGKSLEELLGLQELSQEESRSQEESEAWKAQTSADASEADRSDDREELSSQVAIKPTGAASRPLPGYVVTRFTPVRRGVLAIVAFITAMVLDSCLEGVLARGVPQDNWQRTDRRDCDMSSIAKVEEILDWNSCLTIGCGEAIFIAIRRSGLVTALAKLIAQIGAIGGSPLQLCILSMTAQLATACISPTPAGLLIANAALVTDSEYHQLNSEQLVVLVMISCNMVLNVQMPDDLMRGKKRSFSVRHLLFWQLPAAALIMVLTVVWPVSCAHELQKNGFSETTGALAFSRLRRIWKKEGLSHLTYAEVGAAATGKTTMLGSLIQENDPGQMSNFEEQRNNLMVHHQFQISGRPLKFLDCSGNDRAAHLVKEWFARTQWVFVVYNLTDTRSYEKALTLVTEARQAGASVVLFANKFDVNQGKPVEVPACREHDIGKHSHHGTCLR</sequence>
<feature type="region of interest" description="Disordered" evidence="8">
    <location>
        <begin position="570"/>
        <end position="593"/>
    </location>
</feature>
<dbReference type="PANTHER" id="PTHR43652:SF2">
    <property type="entry name" value="BASIC AMINO ACID ANTIPORTER YFCC-RELATED"/>
    <property type="match status" value="1"/>
</dbReference>
<evidence type="ECO:0000256" key="4">
    <source>
        <dbReference type="ARBA" id="ARBA00022737"/>
    </source>
</evidence>
<organism evidence="12 13">
    <name type="scientific">Symbiodinium necroappetens</name>
    <dbReference type="NCBI Taxonomy" id="1628268"/>
    <lineage>
        <taxon>Eukaryota</taxon>
        <taxon>Sar</taxon>
        <taxon>Alveolata</taxon>
        <taxon>Dinophyceae</taxon>
        <taxon>Suessiales</taxon>
        <taxon>Symbiodiniaceae</taxon>
        <taxon>Symbiodinium</taxon>
    </lineage>
</organism>
<dbReference type="EMBL" id="CAJNJA010016775">
    <property type="protein sequence ID" value="CAE7387850.1"/>
    <property type="molecule type" value="Genomic_DNA"/>
</dbReference>
<dbReference type="PROSITE" id="PS50096">
    <property type="entry name" value="IQ"/>
    <property type="match status" value="3"/>
</dbReference>
<feature type="domain" description="Citrate transporter-like" evidence="11">
    <location>
        <begin position="1137"/>
        <end position="1688"/>
    </location>
</feature>
<keyword evidence="6 9" id="KW-0472">Membrane</keyword>
<dbReference type="InterPro" id="IPR011063">
    <property type="entry name" value="TilS/TtcA_N"/>
</dbReference>
<keyword evidence="7" id="KW-0175">Coiled coil</keyword>
<feature type="transmembrane region" description="Helical" evidence="9">
    <location>
        <begin position="1140"/>
        <end position="1158"/>
    </location>
</feature>
<dbReference type="Pfam" id="PF03600">
    <property type="entry name" value="CitMHS"/>
    <property type="match status" value="1"/>
</dbReference>
<dbReference type="SUPFAM" id="SSF52402">
    <property type="entry name" value="Adenine nucleotide alpha hydrolases-like"/>
    <property type="match status" value="1"/>
</dbReference>
<feature type="transmembrane region" description="Helical" evidence="9">
    <location>
        <begin position="1563"/>
        <end position="1584"/>
    </location>
</feature>
<reference evidence="12" key="1">
    <citation type="submission" date="2021-02" db="EMBL/GenBank/DDBJ databases">
        <authorList>
            <person name="Dougan E. K."/>
            <person name="Rhodes N."/>
            <person name="Thang M."/>
            <person name="Chan C."/>
        </authorList>
    </citation>
    <scope>NUCLEOTIDE SEQUENCE</scope>
</reference>
<dbReference type="GO" id="GO:0003924">
    <property type="term" value="F:GTPase activity"/>
    <property type="evidence" value="ECO:0007669"/>
    <property type="project" value="InterPro"/>
</dbReference>
<protein>
    <submittedName>
        <fullName evidence="12">XI-H protein</fullName>
    </submittedName>
</protein>
<dbReference type="Gene3D" id="3.40.50.300">
    <property type="entry name" value="P-loop containing nucleotide triphosphate hydrolases"/>
    <property type="match status" value="1"/>
</dbReference>
<keyword evidence="4" id="KW-0677">Repeat</keyword>
<accession>A0A812QBA1</accession>
<feature type="transmembrane region" description="Helical" evidence="9">
    <location>
        <begin position="1731"/>
        <end position="1751"/>
    </location>
</feature>
<dbReference type="GO" id="GO:0005886">
    <property type="term" value="C:plasma membrane"/>
    <property type="evidence" value="ECO:0007669"/>
    <property type="project" value="TreeGrafter"/>
</dbReference>
<dbReference type="InterPro" id="IPR004680">
    <property type="entry name" value="Cit_transptr-like_dom"/>
</dbReference>
<keyword evidence="3 9" id="KW-0812">Transmembrane</keyword>
<dbReference type="Gene3D" id="3.40.50.620">
    <property type="entry name" value="HUPs"/>
    <property type="match status" value="1"/>
</dbReference>
<dbReference type="InterPro" id="IPR027417">
    <property type="entry name" value="P-loop_NTPase"/>
</dbReference>
<gene>
    <name evidence="12" type="primary">XI-H</name>
    <name evidence="12" type="ORF">SNEC2469_LOCUS10529</name>
</gene>
<feature type="coiled-coil region" evidence="7">
    <location>
        <begin position="840"/>
        <end position="995"/>
    </location>
</feature>
<evidence type="ECO:0000256" key="3">
    <source>
        <dbReference type="ARBA" id="ARBA00022692"/>
    </source>
</evidence>
<dbReference type="Proteomes" id="UP000601435">
    <property type="component" value="Unassembled WGS sequence"/>
</dbReference>
<evidence type="ECO:0000256" key="1">
    <source>
        <dbReference type="ARBA" id="ARBA00004141"/>
    </source>
</evidence>
<comment type="subcellular location">
    <subcellularLocation>
        <location evidence="1">Membrane</location>
        <topology evidence="1">Multi-pass membrane protein</topology>
    </subcellularLocation>
</comment>
<feature type="domain" description="tRNA(Ile)-lysidine/2-thiocytidine synthase N-terminal" evidence="10">
    <location>
        <begin position="290"/>
        <end position="469"/>
    </location>
</feature>
<feature type="compositionally biased region" description="Basic and acidic residues" evidence="8">
    <location>
        <begin position="1501"/>
        <end position="1511"/>
    </location>
</feature>
<feature type="transmembrane region" description="Helical" evidence="9">
    <location>
        <begin position="1247"/>
        <end position="1273"/>
    </location>
</feature>
<dbReference type="PANTHER" id="PTHR43652">
    <property type="entry name" value="BASIC AMINO ACID ANTIPORTER YFCC-RELATED"/>
    <property type="match status" value="1"/>
</dbReference>
<evidence type="ECO:0000256" key="6">
    <source>
        <dbReference type="ARBA" id="ARBA00023136"/>
    </source>
</evidence>
<dbReference type="Pfam" id="PF00071">
    <property type="entry name" value="Ras"/>
    <property type="match status" value="1"/>
</dbReference>
<evidence type="ECO:0000256" key="8">
    <source>
        <dbReference type="SAM" id="MobiDB-lite"/>
    </source>
</evidence>